<reference evidence="1 2" key="1">
    <citation type="submission" date="2016-11" db="EMBL/GenBank/DDBJ databases">
        <title>Draft Genome Sequences of Nine Cyanobacterial Strains from Diverse Habitats.</title>
        <authorList>
            <person name="Zhu T."/>
            <person name="Hou S."/>
            <person name="Lu X."/>
            <person name="Hess W.R."/>
        </authorList>
    </citation>
    <scope>NUCLEOTIDE SEQUENCE [LARGE SCALE GENOMIC DNA]</scope>
    <source>
        <strain evidence="1 2">NIES-592</strain>
    </source>
</reference>
<accession>A0A1U7H311</accession>
<dbReference type="EMBL" id="MRCA01000002">
    <property type="protein sequence ID" value="OKH15478.1"/>
    <property type="molecule type" value="Genomic_DNA"/>
</dbReference>
<evidence type="ECO:0000313" key="1">
    <source>
        <dbReference type="EMBL" id="OKH15478.1"/>
    </source>
</evidence>
<name>A0A1U7H311_9CYAN</name>
<evidence type="ECO:0000313" key="2">
    <source>
        <dbReference type="Proteomes" id="UP000186391"/>
    </source>
</evidence>
<protein>
    <submittedName>
        <fullName evidence="1">Uncharacterized protein</fullName>
    </submittedName>
</protein>
<proteinExistence type="predicted"/>
<organism evidence="1 2">
    <name type="scientific">Fischerella major NIES-592</name>
    <dbReference type="NCBI Taxonomy" id="210994"/>
    <lineage>
        <taxon>Bacteria</taxon>
        <taxon>Bacillati</taxon>
        <taxon>Cyanobacteriota</taxon>
        <taxon>Cyanophyceae</taxon>
        <taxon>Nostocales</taxon>
        <taxon>Hapalosiphonaceae</taxon>
        <taxon>Fischerella</taxon>
    </lineage>
</organism>
<dbReference type="AlphaFoldDB" id="A0A1U7H311"/>
<gene>
    <name evidence="1" type="ORF">NIES592_05095</name>
</gene>
<comment type="caution">
    <text evidence="1">The sequence shown here is derived from an EMBL/GenBank/DDBJ whole genome shotgun (WGS) entry which is preliminary data.</text>
</comment>
<sequence length="86" mass="9945">MRFLLTADLKFNHTGIQLDVISNLLASKIIYFLTRRNAKVNAEERRVFGLTLRPFALTPRSFAFKNKNATILRSHTKKAKFLFCCP</sequence>
<dbReference type="Proteomes" id="UP000186391">
    <property type="component" value="Unassembled WGS sequence"/>
</dbReference>
<keyword evidence="2" id="KW-1185">Reference proteome</keyword>